<evidence type="ECO:0000256" key="5">
    <source>
        <dbReference type="ARBA" id="ARBA00022670"/>
    </source>
</evidence>
<dbReference type="EMBL" id="JARJCM010000050">
    <property type="protein sequence ID" value="KAJ7035445.1"/>
    <property type="molecule type" value="Genomic_DNA"/>
</dbReference>
<dbReference type="InterPro" id="IPR050819">
    <property type="entry name" value="Tripeptidyl-peptidase_I"/>
</dbReference>
<proteinExistence type="predicted"/>
<evidence type="ECO:0000256" key="11">
    <source>
        <dbReference type="PROSITE-ProRule" id="PRU01032"/>
    </source>
</evidence>
<evidence type="ECO:0000256" key="2">
    <source>
        <dbReference type="ARBA" id="ARBA00002451"/>
    </source>
</evidence>
<comment type="subcellular location">
    <subcellularLocation>
        <location evidence="3">Secreted</location>
        <location evidence="3">Extracellular space</location>
    </subcellularLocation>
</comment>
<feature type="non-terminal residue" evidence="13">
    <location>
        <position position="622"/>
    </location>
</feature>
<gene>
    <name evidence="13" type="ORF">C8F04DRAFT_1000885</name>
</gene>
<evidence type="ECO:0000256" key="3">
    <source>
        <dbReference type="ARBA" id="ARBA00004239"/>
    </source>
</evidence>
<dbReference type="Pfam" id="PF00082">
    <property type="entry name" value="Peptidase_S8"/>
    <property type="match status" value="1"/>
</dbReference>
<dbReference type="InterPro" id="IPR015366">
    <property type="entry name" value="S53_propep"/>
</dbReference>
<dbReference type="CDD" id="cd11377">
    <property type="entry name" value="Pro-peptidase_S53"/>
    <property type="match status" value="1"/>
</dbReference>
<dbReference type="PANTHER" id="PTHR14218:SF15">
    <property type="entry name" value="TRIPEPTIDYL-PEPTIDASE 1"/>
    <property type="match status" value="1"/>
</dbReference>
<keyword evidence="9 11" id="KW-0106">Calcium</keyword>
<comment type="catalytic activity">
    <reaction evidence="1">
        <text>Release of an N-terminal tripeptide from a polypeptide.</text>
        <dbReference type="EC" id="3.4.14.10"/>
    </reaction>
</comment>
<organism evidence="13 14">
    <name type="scientific">Mycena alexandri</name>
    <dbReference type="NCBI Taxonomy" id="1745969"/>
    <lineage>
        <taxon>Eukaryota</taxon>
        <taxon>Fungi</taxon>
        <taxon>Dikarya</taxon>
        <taxon>Basidiomycota</taxon>
        <taxon>Agaricomycotina</taxon>
        <taxon>Agaricomycetes</taxon>
        <taxon>Agaricomycetidae</taxon>
        <taxon>Agaricales</taxon>
        <taxon>Marasmiineae</taxon>
        <taxon>Mycenaceae</taxon>
        <taxon>Mycena</taxon>
    </lineage>
</organism>
<accession>A0AAD6SX42</accession>
<dbReference type="EC" id="3.4.14.10" evidence="4"/>
<dbReference type="InterPro" id="IPR036852">
    <property type="entry name" value="Peptidase_S8/S53_dom_sf"/>
</dbReference>
<feature type="active site" description="Charge relay system" evidence="11">
    <location>
        <position position="536"/>
    </location>
</feature>
<dbReference type="Gene3D" id="3.40.50.200">
    <property type="entry name" value="Peptidase S8/S53 domain"/>
    <property type="match status" value="1"/>
</dbReference>
<keyword evidence="8 11" id="KW-0720">Serine protease</keyword>
<feature type="active site" description="Charge relay system" evidence="11">
    <location>
        <position position="343"/>
    </location>
</feature>
<dbReference type="GO" id="GO:0008240">
    <property type="term" value="F:tripeptidyl-peptidase activity"/>
    <property type="evidence" value="ECO:0007669"/>
    <property type="project" value="UniProtKB-EC"/>
</dbReference>
<dbReference type="GO" id="GO:0046872">
    <property type="term" value="F:metal ion binding"/>
    <property type="evidence" value="ECO:0007669"/>
    <property type="project" value="UniProtKB-UniRule"/>
</dbReference>
<comment type="cofactor">
    <cofactor evidence="11">
        <name>Ca(2+)</name>
        <dbReference type="ChEBI" id="CHEBI:29108"/>
    </cofactor>
    <text evidence="11">Binds 1 Ca(2+) ion per subunit.</text>
</comment>
<dbReference type="CDD" id="cd04056">
    <property type="entry name" value="Peptidases_S53"/>
    <property type="match status" value="1"/>
</dbReference>
<dbReference type="InterPro" id="IPR000209">
    <property type="entry name" value="Peptidase_S8/S53_dom"/>
</dbReference>
<evidence type="ECO:0000256" key="8">
    <source>
        <dbReference type="ARBA" id="ARBA00022825"/>
    </source>
</evidence>
<feature type="binding site" evidence="11">
    <location>
        <position position="600"/>
    </location>
    <ligand>
        <name>Ca(2+)</name>
        <dbReference type="ChEBI" id="CHEBI:29108"/>
    </ligand>
</feature>
<evidence type="ECO:0000256" key="10">
    <source>
        <dbReference type="ARBA" id="ARBA00023145"/>
    </source>
</evidence>
<evidence type="ECO:0000256" key="1">
    <source>
        <dbReference type="ARBA" id="ARBA00001910"/>
    </source>
</evidence>
<keyword evidence="5 11" id="KW-0645">Protease</keyword>
<dbReference type="PANTHER" id="PTHR14218">
    <property type="entry name" value="PROTEASE S8 TRIPEPTIDYL PEPTIDASE I CLN2"/>
    <property type="match status" value="1"/>
</dbReference>
<evidence type="ECO:0000313" key="14">
    <source>
        <dbReference type="Proteomes" id="UP001218188"/>
    </source>
</evidence>
<keyword evidence="10" id="KW-0865">Zymogen</keyword>
<dbReference type="GO" id="GO:0004252">
    <property type="term" value="F:serine-type endopeptidase activity"/>
    <property type="evidence" value="ECO:0007669"/>
    <property type="project" value="UniProtKB-UniRule"/>
</dbReference>
<dbReference type="Pfam" id="PF09286">
    <property type="entry name" value="Pro-kuma_activ"/>
    <property type="match status" value="1"/>
</dbReference>
<protein>
    <recommendedName>
        <fullName evidence="4">tripeptidyl-peptidase II</fullName>
        <ecNumber evidence="4">3.4.14.10</ecNumber>
    </recommendedName>
</protein>
<dbReference type="AlphaFoldDB" id="A0AAD6SX42"/>
<feature type="active site" description="Charge relay system" evidence="11">
    <location>
        <position position="339"/>
    </location>
</feature>
<feature type="binding site" evidence="11">
    <location>
        <position position="602"/>
    </location>
    <ligand>
        <name>Ca(2+)</name>
        <dbReference type="ChEBI" id="CHEBI:29108"/>
    </ligand>
</feature>
<comment type="caution">
    <text evidence="13">The sequence shown here is derived from an EMBL/GenBank/DDBJ whole genome shotgun (WGS) entry which is preliminary data.</text>
</comment>
<evidence type="ECO:0000256" key="7">
    <source>
        <dbReference type="ARBA" id="ARBA00022801"/>
    </source>
</evidence>
<dbReference type="GO" id="GO:0005576">
    <property type="term" value="C:extracellular region"/>
    <property type="evidence" value="ECO:0007669"/>
    <property type="project" value="UniProtKB-SubCell"/>
</dbReference>
<dbReference type="PROSITE" id="PS51695">
    <property type="entry name" value="SEDOLISIN"/>
    <property type="match status" value="1"/>
</dbReference>
<feature type="binding site" evidence="11">
    <location>
        <position position="578"/>
    </location>
    <ligand>
        <name>Ca(2+)</name>
        <dbReference type="ChEBI" id="CHEBI:29108"/>
    </ligand>
</feature>
<dbReference type="InterPro" id="IPR030400">
    <property type="entry name" value="Sedolisin_dom"/>
</dbReference>
<keyword evidence="14" id="KW-1185">Reference proteome</keyword>
<dbReference type="SUPFAM" id="SSF54897">
    <property type="entry name" value="Protease propeptides/inhibitors"/>
    <property type="match status" value="1"/>
</dbReference>
<evidence type="ECO:0000256" key="9">
    <source>
        <dbReference type="ARBA" id="ARBA00022837"/>
    </source>
</evidence>
<comment type="function">
    <text evidence="2">Secreted tripeptidyl-peptidase which degrades proteins at acidic pHs and is involved in virulence.</text>
</comment>
<dbReference type="SMART" id="SM00944">
    <property type="entry name" value="Pro-kuma_activ"/>
    <property type="match status" value="1"/>
</dbReference>
<reference evidence="13" key="1">
    <citation type="submission" date="2023-03" db="EMBL/GenBank/DDBJ databases">
        <title>Massive genome expansion in bonnet fungi (Mycena s.s.) driven by repeated elements and novel gene families across ecological guilds.</title>
        <authorList>
            <consortium name="Lawrence Berkeley National Laboratory"/>
            <person name="Harder C.B."/>
            <person name="Miyauchi S."/>
            <person name="Viragh M."/>
            <person name="Kuo A."/>
            <person name="Thoen E."/>
            <person name="Andreopoulos B."/>
            <person name="Lu D."/>
            <person name="Skrede I."/>
            <person name="Drula E."/>
            <person name="Henrissat B."/>
            <person name="Morin E."/>
            <person name="Kohler A."/>
            <person name="Barry K."/>
            <person name="LaButti K."/>
            <person name="Morin E."/>
            <person name="Salamov A."/>
            <person name="Lipzen A."/>
            <person name="Mereny Z."/>
            <person name="Hegedus B."/>
            <person name="Baldrian P."/>
            <person name="Stursova M."/>
            <person name="Weitz H."/>
            <person name="Taylor A."/>
            <person name="Grigoriev I.V."/>
            <person name="Nagy L.G."/>
            <person name="Martin F."/>
            <person name="Kauserud H."/>
        </authorList>
    </citation>
    <scope>NUCLEOTIDE SEQUENCE</scope>
    <source>
        <strain evidence="13">CBHHK200</strain>
    </source>
</reference>
<evidence type="ECO:0000313" key="13">
    <source>
        <dbReference type="EMBL" id="KAJ7035445.1"/>
    </source>
</evidence>
<dbReference type="Proteomes" id="UP001218188">
    <property type="component" value="Unassembled WGS sequence"/>
</dbReference>
<keyword evidence="6 11" id="KW-0479">Metal-binding</keyword>
<evidence type="ECO:0000256" key="6">
    <source>
        <dbReference type="ARBA" id="ARBA00022723"/>
    </source>
</evidence>
<dbReference type="PROSITE" id="PS00138">
    <property type="entry name" value="SUBTILASE_SER"/>
    <property type="match status" value="1"/>
</dbReference>
<evidence type="ECO:0000256" key="4">
    <source>
        <dbReference type="ARBA" id="ARBA00012462"/>
    </source>
</evidence>
<evidence type="ECO:0000259" key="12">
    <source>
        <dbReference type="PROSITE" id="PS51695"/>
    </source>
</evidence>
<feature type="binding site" evidence="11">
    <location>
        <position position="577"/>
    </location>
    <ligand>
        <name>Ca(2+)</name>
        <dbReference type="ChEBI" id="CHEBI:29108"/>
    </ligand>
</feature>
<feature type="domain" description="Peptidase S53" evidence="12">
    <location>
        <begin position="261"/>
        <end position="622"/>
    </location>
</feature>
<keyword evidence="7 11" id="KW-0378">Hydrolase</keyword>
<dbReference type="InterPro" id="IPR023828">
    <property type="entry name" value="Peptidase_S8_Ser-AS"/>
</dbReference>
<sequence>MVGSQLTCRKRSNLSPIRAKITVKGVLQQNAILMLCYKHGSSFLGKTASDGTMSFDRLLGILCIALAATASSLIHHEQRKSAPPGFTSHGPAADSHTITLRFALASNNLPGLQEKLLDISTPGSSNFRQWLSQDEVKSFVAPSTDAVNAFNAFTSANGLKSSVISPYGEWVSVSLPVSKANQLFGAKFTNFTHTDLPGPIIRTLSVSLPSELANFVEVVHPTTAFTTPNARLGQSIRIDIPNLRRDARAPAECDTSNPSNSITPACLQALYNIPSTPATQQTNALLVTGYEDEWAEIDDLQAFMKQFRPDLPSGANQTFLRLAIDGGTNPQFPNSAGTEAQLDIEYTAGVASNVPLQFLTVGGFDFPTALLDTTTFIAGSPQPPTVMTTSYGDLESNFGPSLATSICNGYAAATARGVSVLFASGDGGVNGNHDDGFDCGLFVPVFPASCPYLTSTGSTIGFNPEVAVNFTGGGFSNIFSTPDYQADAVAAFFKTLPANFTGNFNRTGRGYPDVSLQGWNFLIEADGFVGDVSGTSASSPSVAAIIALVNDQLLAAGKPALGFLNPFIYANPSAFNDITIGHNSGFSCPENSTAFDAAEGWDPLSGLGTPDYQRLLAAALAA</sequence>
<dbReference type="GO" id="GO:0006508">
    <property type="term" value="P:proteolysis"/>
    <property type="evidence" value="ECO:0007669"/>
    <property type="project" value="UniProtKB-KW"/>
</dbReference>
<dbReference type="SUPFAM" id="SSF52743">
    <property type="entry name" value="Subtilisin-like"/>
    <property type="match status" value="1"/>
</dbReference>
<name>A0AAD6SX42_9AGAR</name>